<protein>
    <submittedName>
        <fullName evidence="1">Uncharacterized protein</fullName>
    </submittedName>
</protein>
<gene>
    <name evidence="1" type="ORF">SLEP1_g50443</name>
</gene>
<name>A0AAV5M1E1_9ROSI</name>
<proteinExistence type="predicted"/>
<comment type="caution">
    <text evidence="1">The sequence shown here is derived from an EMBL/GenBank/DDBJ whole genome shotgun (WGS) entry which is preliminary data.</text>
</comment>
<dbReference type="Proteomes" id="UP001054252">
    <property type="component" value="Unassembled WGS sequence"/>
</dbReference>
<dbReference type="EMBL" id="BPVZ01000165">
    <property type="protein sequence ID" value="GKV43109.1"/>
    <property type="molecule type" value="Genomic_DNA"/>
</dbReference>
<dbReference type="AlphaFoldDB" id="A0AAV5M1E1"/>
<reference evidence="1 2" key="1">
    <citation type="journal article" date="2021" name="Commun. Biol.">
        <title>The genome of Shorea leprosula (Dipterocarpaceae) highlights the ecological relevance of drought in aseasonal tropical rainforests.</title>
        <authorList>
            <person name="Ng K.K.S."/>
            <person name="Kobayashi M.J."/>
            <person name="Fawcett J.A."/>
            <person name="Hatakeyama M."/>
            <person name="Paape T."/>
            <person name="Ng C.H."/>
            <person name="Ang C.C."/>
            <person name="Tnah L.H."/>
            <person name="Lee C.T."/>
            <person name="Nishiyama T."/>
            <person name="Sese J."/>
            <person name="O'Brien M.J."/>
            <person name="Copetti D."/>
            <person name="Mohd Noor M.I."/>
            <person name="Ong R.C."/>
            <person name="Putra M."/>
            <person name="Sireger I.Z."/>
            <person name="Indrioko S."/>
            <person name="Kosugi Y."/>
            <person name="Izuno A."/>
            <person name="Isagi Y."/>
            <person name="Lee S.L."/>
            <person name="Shimizu K.K."/>
        </authorList>
    </citation>
    <scope>NUCLEOTIDE SEQUENCE [LARGE SCALE GENOMIC DNA]</scope>
    <source>
        <strain evidence="1">214</strain>
    </source>
</reference>
<keyword evidence="2" id="KW-1185">Reference proteome</keyword>
<evidence type="ECO:0000313" key="1">
    <source>
        <dbReference type="EMBL" id="GKV43109.1"/>
    </source>
</evidence>
<sequence length="413" mass="45321">MPITRVTLFRIADGSQEPSQDDGREVQQLHPSIDVFNDLLQGIIDPSLASLVQVIRDPAQPINMTGTSQPHEAHTEVTNGHGGSIAWPNNLAPPVVTATSTNGAPPNAADSTQDYVTMADLIALLDRERSKHGTIPFQFIRDPTYLKKILSRPHSKKYESSAFLQYDGRKGSVVEHVNKFLDAMEAHAGDKDLCLINQFARPLNATRKTAISIKAISIGKYAMKSTEKKTVAHTLAVFVRGQGQGQKKRDRDMAPPPLIPLTIEELDVLLYQWIIDGAITLPQAHREPNDDDKRNPKAIEAILSIGNEAERECLNAEANASHAYLESSNAVTFTDEDMEAPYPDHRKPFYLSAQINSVGVRRALVDTGSSLNVILLDTIIIVGIPNEESSSLHSTLLASVTVVNMPLDMFNLN</sequence>
<organism evidence="1 2">
    <name type="scientific">Rubroshorea leprosula</name>
    <dbReference type="NCBI Taxonomy" id="152421"/>
    <lineage>
        <taxon>Eukaryota</taxon>
        <taxon>Viridiplantae</taxon>
        <taxon>Streptophyta</taxon>
        <taxon>Embryophyta</taxon>
        <taxon>Tracheophyta</taxon>
        <taxon>Spermatophyta</taxon>
        <taxon>Magnoliopsida</taxon>
        <taxon>eudicotyledons</taxon>
        <taxon>Gunneridae</taxon>
        <taxon>Pentapetalae</taxon>
        <taxon>rosids</taxon>
        <taxon>malvids</taxon>
        <taxon>Malvales</taxon>
        <taxon>Dipterocarpaceae</taxon>
        <taxon>Rubroshorea</taxon>
    </lineage>
</organism>
<evidence type="ECO:0000313" key="2">
    <source>
        <dbReference type="Proteomes" id="UP001054252"/>
    </source>
</evidence>
<accession>A0AAV5M1E1</accession>